<feature type="transmembrane region" description="Helical" evidence="7">
    <location>
        <begin position="172"/>
        <end position="198"/>
    </location>
</feature>
<dbReference type="Proteomes" id="UP001519288">
    <property type="component" value="Unassembled WGS sequence"/>
</dbReference>
<reference evidence="9 10" key="1">
    <citation type="submission" date="2021-03" db="EMBL/GenBank/DDBJ databases">
        <title>Genomic Encyclopedia of Type Strains, Phase IV (KMG-IV): sequencing the most valuable type-strain genomes for metagenomic binning, comparative biology and taxonomic classification.</title>
        <authorList>
            <person name="Goeker M."/>
        </authorList>
    </citation>
    <scope>NUCLEOTIDE SEQUENCE [LARGE SCALE GENOMIC DNA]</scope>
    <source>
        <strain evidence="9 10">DSM 26806</strain>
    </source>
</reference>
<evidence type="ECO:0000256" key="5">
    <source>
        <dbReference type="ARBA" id="ARBA00022989"/>
    </source>
</evidence>
<evidence type="ECO:0000256" key="2">
    <source>
        <dbReference type="ARBA" id="ARBA00022448"/>
    </source>
</evidence>
<feature type="domain" description="Major facilitator superfamily (MFS) profile" evidence="8">
    <location>
        <begin position="22"/>
        <end position="423"/>
    </location>
</feature>
<comment type="subcellular location">
    <subcellularLocation>
        <location evidence="1">Cell membrane</location>
        <topology evidence="1">Multi-pass membrane protein</topology>
    </subcellularLocation>
</comment>
<feature type="transmembrane region" description="Helical" evidence="7">
    <location>
        <begin position="311"/>
        <end position="330"/>
    </location>
</feature>
<dbReference type="Gene3D" id="1.20.1250.20">
    <property type="entry name" value="MFS general substrate transporter like domains"/>
    <property type="match status" value="1"/>
</dbReference>
<dbReference type="PANTHER" id="PTHR23513:SF6">
    <property type="entry name" value="MAJOR FACILITATOR SUPERFAMILY ASSOCIATED DOMAIN-CONTAINING PROTEIN"/>
    <property type="match status" value="1"/>
</dbReference>
<feature type="transmembrane region" description="Helical" evidence="7">
    <location>
        <begin position="281"/>
        <end position="299"/>
    </location>
</feature>
<evidence type="ECO:0000256" key="3">
    <source>
        <dbReference type="ARBA" id="ARBA00022475"/>
    </source>
</evidence>
<dbReference type="InterPro" id="IPR020846">
    <property type="entry name" value="MFS_dom"/>
</dbReference>
<dbReference type="CDD" id="cd06173">
    <property type="entry name" value="MFS_MefA_like"/>
    <property type="match status" value="1"/>
</dbReference>
<evidence type="ECO:0000256" key="7">
    <source>
        <dbReference type="SAM" id="Phobius"/>
    </source>
</evidence>
<evidence type="ECO:0000256" key="1">
    <source>
        <dbReference type="ARBA" id="ARBA00004651"/>
    </source>
</evidence>
<keyword evidence="10" id="KW-1185">Reference proteome</keyword>
<dbReference type="SUPFAM" id="SSF103473">
    <property type="entry name" value="MFS general substrate transporter"/>
    <property type="match status" value="1"/>
</dbReference>
<accession>A0ABS4JDY5</accession>
<keyword evidence="6 7" id="KW-0472">Membrane</keyword>
<evidence type="ECO:0000313" key="9">
    <source>
        <dbReference type="EMBL" id="MBP1999938.1"/>
    </source>
</evidence>
<feature type="transmembrane region" description="Helical" evidence="7">
    <location>
        <begin position="375"/>
        <end position="393"/>
    </location>
</feature>
<dbReference type="InterPro" id="IPR036259">
    <property type="entry name" value="MFS_trans_sf"/>
</dbReference>
<keyword evidence="3" id="KW-1003">Cell membrane</keyword>
<dbReference type="InterPro" id="IPR010290">
    <property type="entry name" value="TM_effector"/>
</dbReference>
<dbReference type="Pfam" id="PF05977">
    <property type="entry name" value="MFS_3"/>
    <property type="match status" value="1"/>
</dbReference>
<evidence type="ECO:0000313" key="10">
    <source>
        <dbReference type="Proteomes" id="UP001519288"/>
    </source>
</evidence>
<dbReference type="EMBL" id="JAGGLD010000001">
    <property type="protein sequence ID" value="MBP1999938.1"/>
    <property type="molecule type" value="Genomic_DNA"/>
</dbReference>
<keyword evidence="4 7" id="KW-0812">Transmembrane</keyword>
<evidence type="ECO:0000256" key="4">
    <source>
        <dbReference type="ARBA" id="ARBA00022692"/>
    </source>
</evidence>
<feature type="transmembrane region" description="Helical" evidence="7">
    <location>
        <begin position="55"/>
        <end position="79"/>
    </location>
</feature>
<dbReference type="PROSITE" id="PS50850">
    <property type="entry name" value="MFS"/>
    <property type="match status" value="1"/>
</dbReference>
<feature type="transmembrane region" description="Helical" evidence="7">
    <location>
        <begin position="399"/>
        <end position="418"/>
    </location>
</feature>
<sequence length="426" mass="46541">MSNLETNTTKIAEKSQLWQNKNFVALLLGQVSSNLGTQLTEFVVPILILEMYKSAVIAGFVGAAQQIPYLIFGLFAGVLADRIDRKKIMVFSNIIRSIALLSLAIGCIFNTLTLTHIVIVVIISGIAFVFFDASENAAFPKIVSQRDLPKAASLTEGFVTITELLGPSLGGLFLVIAGSTLLGAGYTFGFDAITYMFFAMMILRIRVSLQDPTRLDALRNTNLGYKVVFTDAATGMKFLWNHVQLRQTAFSNMINCLLLAPLGLVVIYFSKHVLMNSTTLTGLIFTIGGLSAIVGSLLTERITQHFSLLKIMVLSNILWGLGATVVSWSHGFLQLVIGWGLISFIMPVYFSVLYAYRMRIIPDDLRGRVGSVYRVMAQSGSPIGLALGGLMLNSLGAQVTAFSLAIAFILNLVWIYPLNQANKNKD</sequence>
<protein>
    <submittedName>
        <fullName evidence="9">MFS family permease</fullName>
    </submittedName>
</protein>
<name>A0ABS4JDY5_9BACL</name>
<feature type="transmembrane region" description="Helical" evidence="7">
    <location>
        <begin position="100"/>
        <end position="131"/>
    </location>
</feature>
<evidence type="ECO:0000256" key="6">
    <source>
        <dbReference type="ARBA" id="ARBA00023136"/>
    </source>
</evidence>
<proteinExistence type="predicted"/>
<organism evidence="9 10">
    <name type="scientific">Paenibacillus shirakamiensis</name>
    <dbReference type="NCBI Taxonomy" id="1265935"/>
    <lineage>
        <taxon>Bacteria</taxon>
        <taxon>Bacillati</taxon>
        <taxon>Bacillota</taxon>
        <taxon>Bacilli</taxon>
        <taxon>Bacillales</taxon>
        <taxon>Paenibacillaceae</taxon>
        <taxon>Paenibacillus</taxon>
    </lineage>
</organism>
<feature type="transmembrane region" description="Helical" evidence="7">
    <location>
        <begin position="336"/>
        <end position="355"/>
    </location>
</feature>
<keyword evidence="2" id="KW-0813">Transport</keyword>
<feature type="transmembrane region" description="Helical" evidence="7">
    <location>
        <begin position="249"/>
        <end position="269"/>
    </location>
</feature>
<dbReference type="PANTHER" id="PTHR23513">
    <property type="entry name" value="INTEGRAL MEMBRANE EFFLUX PROTEIN-RELATED"/>
    <property type="match status" value="1"/>
</dbReference>
<gene>
    <name evidence="9" type="ORF">J2Z69_000957</name>
</gene>
<comment type="caution">
    <text evidence="9">The sequence shown here is derived from an EMBL/GenBank/DDBJ whole genome shotgun (WGS) entry which is preliminary data.</text>
</comment>
<dbReference type="RefSeq" id="WP_209859598.1">
    <property type="nucleotide sequence ID" value="NZ_JAGGLD010000001.1"/>
</dbReference>
<evidence type="ECO:0000259" key="8">
    <source>
        <dbReference type="PROSITE" id="PS50850"/>
    </source>
</evidence>
<keyword evidence="5 7" id="KW-1133">Transmembrane helix</keyword>